<dbReference type="GO" id="GO:0005829">
    <property type="term" value="C:cytosol"/>
    <property type="evidence" value="ECO:0007669"/>
    <property type="project" value="TreeGrafter"/>
</dbReference>
<dbReference type="GO" id="GO:0004422">
    <property type="term" value="F:hypoxanthine phosphoribosyltransferase activity"/>
    <property type="evidence" value="ECO:0007669"/>
    <property type="project" value="TreeGrafter"/>
</dbReference>
<evidence type="ECO:0000313" key="4">
    <source>
        <dbReference type="EMBL" id="HIX03708.1"/>
    </source>
</evidence>
<evidence type="ECO:0000256" key="2">
    <source>
        <dbReference type="ARBA" id="ARBA00049402"/>
    </source>
</evidence>
<comment type="caution">
    <text evidence="4">The sequence shown here is derived from an EMBL/GenBank/DDBJ whole genome shotgun (WGS) entry which is preliminary data.</text>
</comment>
<sequence>MGNIILHDKEFCPFISADEIDMAISKIAGQMNRDLHNARPLFLSILNGAFMFTSDLLKQITIPGTQISFVKFASYEGTASSGKIHELIGLKEDITGRTVVILEDIIDTGRSMSHLLEYLKTQNPKRILVATLFHKPQAAVCHVPIDYAGITLGNEFVVGRGLDYDGLGRNYPDLYIIKN</sequence>
<dbReference type="Gene3D" id="3.40.50.2020">
    <property type="match status" value="1"/>
</dbReference>
<protein>
    <submittedName>
        <fullName evidence="4">Hypoxanthine phosphoribosyltransferase</fullName>
    </submittedName>
</protein>
<dbReference type="PANTHER" id="PTHR43340">
    <property type="entry name" value="HYPOXANTHINE-GUANINE PHOSPHORIBOSYLTRANSFERASE"/>
    <property type="match status" value="1"/>
</dbReference>
<proteinExistence type="predicted"/>
<dbReference type="GO" id="GO:0006178">
    <property type="term" value="P:guanine salvage"/>
    <property type="evidence" value="ECO:0007669"/>
    <property type="project" value="TreeGrafter"/>
</dbReference>
<keyword evidence="4" id="KW-0808">Transferase</keyword>
<keyword evidence="4" id="KW-0328">Glycosyltransferase</keyword>
<comment type="catalytic activity">
    <reaction evidence="1">
        <text>GMP + diphosphate = guanine + 5-phospho-alpha-D-ribose 1-diphosphate</text>
        <dbReference type="Rhea" id="RHEA:25424"/>
        <dbReference type="ChEBI" id="CHEBI:16235"/>
        <dbReference type="ChEBI" id="CHEBI:33019"/>
        <dbReference type="ChEBI" id="CHEBI:58017"/>
        <dbReference type="ChEBI" id="CHEBI:58115"/>
        <dbReference type="EC" id="2.4.2.8"/>
    </reaction>
    <physiologicalReaction direction="right-to-left" evidence="1">
        <dbReference type="Rhea" id="RHEA:25426"/>
    </physiologicalReaction>
</comment>
<name>A0A9D1V0J1_9BACT</name>
<dbReference type="AlphaFoldDB" id="A0A9D1V0J1"/>
<dbReference type="InterPro" id="IPR050408">
    <property type="entry name" value="HGPRT"/>
</dbReference>
<evidence type="ECO:0000313" key="5">
    <source>
        <dbReference type="Proteomes" id="UP000824202"/>
    </source>
</evidence>
<gene>
    <name evidence="4" type="ORF">H9863_06285</name>
</gene>
<dbReference type="PANTHER" id="PTHR43340:SF1">
    <property type="entry name" value="HYPOXANTHINE PHOSPHORIBOSYLTRANSFERASE"/>
    <property type="match status" value="1"/>
</dbReference>
<organism evidence="4 5">
    <name type="scientific">Candidatus Odoribacter faecigallinarum</name>
    <dbReference type="NCBI Taxonomy" id="2838706"/>
    <lineage>
        <taxon>Bacteria</taxon>
        <taxon>Pseudomonadati</taxon>
        <taxon>Bacteroidota</taxon>
        <taxon>Bacteroidia</taxon>
        <taxon>Bacteroidales</taxon>
        <taxon>Odoribacteraceae</taxon>
        <taxon>Odoribacter</taxon>
    </lineage>
</organism>
<evidence type="ECO:0000259" key="3">
    <source>
        <dbReference type="Pfam" id="PF00156"/>
    </source>
</evidence>
<reference evidence="4" key="1">
    <citation type="journal article" date="2021" name="PeerJ">
        <title>Extensive microbial diversity within the chicken gut microbiome revealed by metagenomics and culture.</title>
        <authorList>
            <person name="Gilroy R."/>
            <person name="Ravi A."/>
            <person name="Getino M."/>
            <person name="Pursley I."/>
            <person name="Horton D.L."/>
            <person name="Alikhan N.F."/>
            <person name="Baker D."/>
            <person name="Gharbi K."/>
            <person name="Hall N."/>
            <person name="Watson M."/>
            <person name="Adriaenssens E.M."/>
            <person name="Foster-Nyarko E."/>
            <person name="Jarju S."/>
            <person name="Secka A."/>
            <person name="Antonio M."/>
            <person name="Oren A."/>
            <person name="Chaudhuri R.R."/>
            <person name="La Ragione R."/>
            <person name="Hildebrand F."/>
            <person name="Pallen M.J."/>
        </authorList>
    </citation>
    <scope>NUCLEOTIDE SEQUENCE</scope>
    <source>
        <strain evidence="4">23274</strain>
    </source>
</reference>
<dbReference type="GO" id="GO:0046100">
    <property type="term" value="P:hypoxanthine metabolic process"/>
    <property type="evidence" value="ECO:0007669"/>
    <property type="project" value="TreeGrafter"/>
</dbReference>
<feature type="domain" description="Phosphoribosyltransferase" evidence="3">
    <location>
        <begin position="19"/>
        <end position="164"/>
    </location>
</feature>
<dbReference type="Pfam" id="PF00156">
    <property type="entry name" value="Pribosyltran"/>
    <property type="match status" value="1"/>
</dbReference>
<dbReference type="Proteomes" id="UP000824202">
    <property type="component" value="Unassembled WGS sequence"/>
</dbReference>
<dbReference type="InterPro" id="IPR000836">
    <property type="entry name" value="PRTase_dom"/>
</dbReference>
<dbReference type="EMBL" id="DXFT01000121">
    <property type="protein sequence ID" value="HIX03708.1"/>
    <property type="molecule type" value="Genomic_DNA"/>
</dbReference>
<comment type="catalytic activity">
    <reaction evidence="2">
        <text>IMP + diphosphate = hypoxanthine + 5-phospho-alpha-D-ribose 1-diphosphate</text>
        <dbReference type="Rhea" id="RHEA:17973"/>
        <dbReference type="ChEBI" id="CHEBI:17368"/>
        <dbReference type="ChEBI" id="CHEBI:33019"/>
        <dbReference type="ChEBI" id="CHEBI:58017"/>
        <dbReference type="ChEBI" id="CHEBI:58053"/>
        <dbReference type="EC" id="2.4.2.8"/>
    </reaction>
    <physiologicalReaction direction="right-to-left" evidence="2">
        <dbReference type="Rhea" id="RHEA:17975"/>
    </physiologicalReaction>
</comment>
<reference evidence="4" key="2">
    <citation type="submission" date="2021-04" db="EMBL/GenBank/DDBJ databases">
        <authorList>
            <person name="Gilroy R."/>
        </authorList>
    </citation>
    <scope>NUCLEOTIDE SEQUENCE</scope>
    <source>
        <strain evidence="4">23274</strain>
    </source>
</reference>
<accession>A0A9D1V0J1</accession>
<dbReference type="GO" id="GO:0032264">
    <property type="term" value="P:IMP salvage"/>
    <property type="evidence" value="ECO:0007669"/>
    <property type="project" value="TreeGrafter"/>
</dbReference>
<evidence type="ECO:0000256" key="1">
    <source>
        <dbReference type="ARBA" id="ARBA00048811"/>
    </source>
</evidence>
<dbReference type="GO" id="GO:0000287">
    <property type="term" value="F:magnesium ion binding"/>
    <property type="evidence" value="ECO:0007669"/>
    <property type="project" value="TreeGrafter"/>
</dbReference>
<dbReference type="CDD" id="cd06223">
    <property type="entry name" value="PRTases_typeI"/>
    <property type="match status" value="1"/>
</dbReference>
<dbReference type="GO" id="GO:0032263">
    <property type="term" value="P:GMP salvage"/>
    <property type="evidence" value="ECO:0007669"/>
    <property type="project" value="TreeGrafter"/>
</dbReference>
<dbReference type="InterPro" id="IPR029057">
    <property type="entry name" value="PRTase-like"/>
</dbReference>
<dbReference type="SUPFAM" id="SSF53271">
    <property type="entry name" value="PRTase-like"/>
    <property type="match status" value="1"/>
</dbReference>